<evidence type="ECO:0000256" key="1">
    <source>
        <dbReference type="ARBA" id="ARBA00011063"/>
    </source>
</evidence>
<dbReference type="PRINTS" id="PR00719">
    <property type="entry name" value="LMWPTPASE"/>
</dbReference>
<dbReference type="InterPro" id="IPR050438">
    <property type="entry name" value="LMW_PTPase"/>
</dbReference>
<evidence type="ECO:0000313" key="7">
    <source>
        <dbReference type="EMBL" id="QWC09764.1"/>
    </source>
</evidence>
<feature type="domain" description="Phosphotyrosine protein phosphatase I" evidence="6">
    <location>
        <begin position="2"/>
        <end position="160"/>
    </location>
</feature>
<dbReference type="EMBL" id="CP076022">
    <property type="protein sequence ID" value="QWC09764.1"/>
    <property type="molecule type" value="Genomic_DNA"/>
</dbReference>
<dbReference type="Pfam" id="PF01451">
    <property type="entry name" value="LMWPc"/>
    <property type="match status" value="1"/>
</dbReference>
<dbReference type="Proteomes" id="UP000676885">
    <property type="component" value="Chromosome"/>
</dbReference>
<dbReference type="InterPro" id="IPR036196">
    <property type="entry name" value="Ptyr_pPase_sf"/>
</dbReference>
<name>A0A975M4R1_9MICC</name>
<gene>
    <name evidence="7" type="ORF">KKR91_15065</name>
</gene>
<proteinExistence type="inferred from homology"/>
<dbReference type="PANTHER" id="PTHR11717">
    <property type="entry name" value="LOW MOLECULAR WEIGHT PROTEIN TYROSINE PHOSPHATASE"/>
    <property type="match status" value="1"/>
</dbReference>
<feature type="active site" description="Nucleophile" evidence="5">
    <location>
        <position position="8"/>
    </location>
</feature>
<dbReference type="InterPro" id="IPR023485">
    <property type="entry name" value="Ptyr_pPase"/>
</dbReference>
<keyword evidence="8" id="KW-1185">Reference proteome</keyword>
<feature type="active site" evidence="5">
    <location>
        <position position="14"/>
    </location>
</feature>
<keyword evidence="4" id="KW-0904">Protein phosphatase</keyword>
<evidence type="ECO:0000259" key="6">
    <source>
        <dbReference type="SMART" id="SM00226"/>
    </source>
</evidence>
<dbReference type="SUPFAM" id="SSF52788">
    <property type="entry name" value="Phosphotyrosine protein phosphatases I"/>
    <property type="match status" value="1"/>
</dbReference>
<dbReference type="SMART" id="SM00226">
    <property type="entry name" value="LMWPc"/>
    <property type="match status" value="1"/>
</dbReference>
<dbReference type="RefSeq" id="WP_210227600.1">
    <property type="nucleotide sequence ID" value="NZ_CP076022.1"/>
</dbReference>
<comment type="similarity">
    <text evidence="1">Belongs to the low molecular weight phosphotyrosine protein phosphatase family.</text>
</comment>
<sequence>MYRISAVCTGNICRSPMAEFCLVRAFENAGLGTAVEVTSAGVTAWEAGRPMDNRAKSELLNHGFPAASVEAFHARAFEAEEFARLDLILALDNGHLQELQDRAPTEADRDKVRLIRSFDPAAAGVPQEQLGIDDPWYGDMSDFDSSYALISAAVPGVVQYVAAALDSPSGTAR</sequence>
<dbReference type="GO" id="GO:0004725">
    <property type="term" value="F:protein tyrosine phosphatase activity"/>
    <property type="evidence" value="ECO:0007669"/>
    <property type="project" value="UniProtKB-EC"/>
</dbReference>
<evidence type="ECO:0000256" key="2">
    <source>
        <dbReference type="ARBA" id="ARBA00013064"/>
    </source>
</evidence>
<evidence type="ECO:0000256" key="4">
    <source>
        <dbReference type="ARBA" id="ARBA00022912"/>
    </source>
</evidence>
<evidence type="ECO:0000313" key="8">
    <source>
        <dbReference type="Proteomes" id="UP000676885"/>
    </source>
</evidence>
<dbReference type="AlphaFoldDB" id="A0A975M4R1"/>
<feature type="active site" description="Proton donor" evidence="5">
    <location>
        <position position="134"/>
    </location>
</feature>
<dbReference type="Gene3D" id="3.40.50.2300">
    <property type="match status" value="1"/>
</dbReference>
<dbReference type="KEGG" id="ajg:KKR91_15065"/>
<organism evidence="7 8">
    <name type="scientific">Arthrobacter jiangjiafuii</name>
    <dbReference type="NCBI Taxonomy" id="2817475"/>
    <lineage>
        <taxon>Bacteria</taxon>
        <taxon>Bacillati</taxon>
        <taxon>Actinomycetota</taxon>
        <taxon>Actinomycetes</taxon>
        <taxon>Micrococcales</taxon>
        <taxon>Micrococcaceae</taxon>
        <taxon>Arthrobacter</taxon>
    </lineage>
</organism>
<dbReference type="InterPro" id="IPR017867">
    <property type="entry name" value="Tyr_phospatase_low_mol_wt"/>
</dbReference>
<dbReference type="PANTHER" id="PTHR11717:SF7">
    <property type="entry name" value="LOW MOLECULAR WEIGHT PHOSPHOTYROSINE PROTEIN PHOSPHATASE"/>
    <property type="match status" value="1"/>
</dbReference>
<keyword evidence="3" id="KW-0378">Hydrolase</keyword>
<dbReference type="CDD" id="cd16343">
    <property type="entry name" value="LMWPTP"/>
    <property type="match status" value="1"/>
</dbReference>
<evidence type="ECO:0000256" key="3">
    <source>
        <dbReference type="ARBA" id="ARBA00022801"/>
    </source>
</evidence>
<accession>A0A975M4R1</accession>
<reference evidence="7 8" key="1">
    <citation type="submission" date="2021-05" db="EMBL/GenBank/DDBJ databases">
        <title>Novel species in genus Arthrobacter.</title>
        <authorList>
            <person name="Zhang G."/>
        </authorList>
    </citation>
    <scope>NUCLEOTIDE SEQUENCE [LARGE SCALE GENOMIC DNA]</scope>
    <source>
        <strain evidence="8">zg-ZUI227</strain>
    </source>
</reference>
<evidence type="ECO:0000256" key="5">
    <source>
        <dbReference type="PIRSR" id="PIRSR617867-1"/>
    </source>
</evidence>
<dbReference type="EC" id="3.1.3.48" evidence="2"/>
<protein>
    <recommendedName>
        <fullName evidence="2">protein-tyrosine-phosphatase</fullName>
        <ecNumber evidence="2">3.1.3.48</ecNumber>
    </recommendedName>
</protein>